<organism evidence="1 2">
    <name type="scientific">Hypsizygus marmoreus</name>
    <name type="common">White beech mushroom</name>
    <name type="synonym">Agaricus marmoreus</name>
    <dbReference type="NCBI Taxonomy" id="39966"/>
    <lineage>
        <taxon>Eukaryota</taxon>
        <taxon>Fungi</taxon>
        <taxon>Dikarya</taxon>
        <taxon>Basidiomycota</taxon>
        <taxon>Agaricomycotina</taxon>
        <taxon>Agaricomycetes</taxon>
        <taxon>Agaricomycetidae</taxon>
        <taxon>Agaricales</taxon>
        <taxon>Tricholomatineae</taxon>
        <taxon>Lyophyllaceae</taxon>
        <taxon>Hypsizygus</taxon>
    </lineage>
</organism>
<protein>
    <submittedName>
        <fullName evidence="1">Uncharacterized protein</fullName>
    </submittedName>
</protein>
<proteinExistence type="predicted"/>
<evidence type="ECO:0000313" key="1">
    <source>
        <dbReference type="EMBL" id="RDB20389.1"/>
    </source>
</evidence>
<dbReference type="EMBL" id="LUEZ02000068">
    <property type="protein sequence ID" value="RDB20389.1"/>
    <property type="molecule type" value="Genomic_DNA"/>
</dbReference>
<dbReference type="Proteomes" id="UP000076154">
    <property type="component" value="Unassembled WGS sequence"/>
</dbReference>
<keyword evidence="2" id="KW-1185">Reference proteome</keyword>
<reference evidence="1" key="1">
    <citation type="submission" date="2018-04" db="EMBL/GenBank/DDBJ databases">
        <title>Whole genome sequencing of Hypsizygus marmoreus.</title>
        <authorList>
            <person name="Choi I.-G."/>
            <person name="Min B."/>
            <person name="Kim J.-G."/>
            <person name="Kim S."/>
            <person name="Oh Y.-L."/>
            <person name="Kong W.-S."/>
            <person name="Park H."/>
            <person name="Jeong J."/>
            <person name="Song E.-S."/>
        </authorList>
    </citation>
    <scope>NUCLEOTIDE SEQUENCE [LARGE SCALE GENOMIC DNA]</scope>
    <source>
        <strain evidence="1">51987-8</strain>
    </source>
</reference>
<gene>
    <name evidence="1" type="ORF">Hypma_012524</name>
</gene>
<dbReference type="InParanoid" id="A0A369JE17"/>
<dbReference type="AlphaFoldDB" id="A0A369JE17"/>
<name>A0A369JE17_HYPMA</name>
<comment type="caution">
    <text evidence="1">The sequence shown here is derived from an EMBL/GenBank/DDBJ whole genome shotgun (WGS) entry which is preliminary data.</text>
</comment>
<sequence>MHIMHIPSYNGFDDDSFYDHNNNCRCFVLANVPTHSTSASGIDTIRARLVSAEYRYHWIWSGSDFI</sequence>
<evidence type="ECO:0000313" key="2">
    <source>
        <dbReference type="Proteomes" id="UP000076154"/>
    </source>
</evidence>
<accession>A0A369JE17</accession>